<sequence length="415" mass="45386">MPQYFTGDELGTVKSIRYSPPDRVGEWKSEVTHLLEGGAGGKARAVQKLTVSRVDSETLLTAARADGSIFACRTSGAAPELLHEWKETRLKSGQKFIGLALSNRRVYSCTSNGALRLTQFGQGEAPPTSEITSLPMRLSDWRIAPDKETFAYGGEEVELSVWRTEDAFGARAVPSGVESKKRKRGDMLLPGEVWRAKNVANDNLDLRQPVHITTLTYLSSSSSSSYHLITGTQSGSVRRYDTRAARRPVADWKHIAKAGGISQVEAGFSEHELFVADQRCDLSALDLRNGKTIYSYKALAGAVTSLAPSPGLLASVSQDRFLRLHSTYTPPEEVGQQQSKKGEVLDKVYMKVTPTFVAWDQNADLEPASRSQDDDEDQHGVGDDVWANMEDVESDNESGGHGTAQHAGKKSRPTK</sequence>
<dbReference type="GeneID" id="38779256"/>
<comment type="function">
    <text evidence="1">Involved in the biogenesis of the 60S ribosomal subunit.</text>
</comment>
<dbReference type="Gene3D" id="2.130.10.10">
    <property type="entry name" value="YVTN repeat-like/Quinoprotein amine dehydrogenase"/>
    <property type="match status" value="2"/>
</dbReference>
<dbReference type="InterPro" id="IPR001680">
    <property type="entry name" value="WD40_rpt"/>
</dbReference>
<evidence type="ECO:0000256" key="3">
    <source>
        <dbReference type="ARBA" id="ARBA00011187"/>
    </source>
</evidence>
<dbReference type="InParanoid" id="A0A401GJL1"/>
<dbReference type="STRING" id="139825.A0A401GJL1"/>
<comment type="subunit">
    <text evidence="3">Component of the pre-66S ribosomal particle.</text>
</comment>
<dbReference type="PANTHER" id="PTHR16038:SF4">
    <property type="entry name" value="WD REPEAT-CONTAINING PROTEIN 74"/>
    <property type="match status" value="1"/>
</dbReference>
<accession>A0A401GJL1</accession>
<comment type="caution">
    <text evidence="6">The sequence shown here is derived from an EMBL/GenBank/DDBJ whole genome shotgun (WGS) entry which is preliminary data.</text>
</comment>
<gene>
    <name evidence="6" type="ORF">SCP_0407230</name>
</gene>
<dbReference type="EMBL" id="BFAD01000004">
    <property type="protein sequence ID" value="GBE82339.1"/>
    <property type="molecule type" value="Genomic_DNA"/>
</dbReference>
<dbReference type="FunCoup" id="A0A401GJL1">
    <property type="interactions" value="259"/>
</dbReference>
<dbReference type="InterPro" id="IPR036322">
    <property type="entry name" value="WD40_repeat_dom_sf"/>
</dbReference>
<dbReference type="AlphaFoldDB" id="A0A401GJL1"/>
<evidence type="ECO:0000313" key="7">
    <source>
        <dbReference type="Proteomes" id="UP000287166"/>
    </source>
</evidence>
<dbReference type="GO" id="GO:0042273">
    <property type="term" value="P:ribosomal large subunit biogenesis"/>
    <property type="evidence" value="ECO:0007669"/>
    <property type="project" value="InterPro"/>
</dbReference>
<evidence type="ECO:0000256" key="5">
    <source>
        <dbReference type="SAM" id="MobiDB-lite"/>
    </source>
</evidence>
<evidence type="ECO:0000256" key="4">
    <source>
        <dbReference type="ARBA" id="ARBA00014234"/>
    </source>
</evidence>
<dbReference type="GO" id="GO:0005730">
    <property type="term" value="C:nucleolus"/>
    <property type="evidence" value="ECO:0007669"/>
    <property type="project" value="InterPro"/>
</dbReference>
<protein>
    <recommendedName>
        <fullName evidence="4">Ribosome biogenesis protein NSA1</fullName>
    </recommendedName>
</protein>
<name>A0A401GJL1_9APHY</name>
<dbReference type="InterPro" id="IPR015943">
    <property type="entry name" value="WD40/YVTN_repeat-like_dom_sf"/>
</dbReference>
<dbReference type="SUPFAM" id="SSF50978">
    <property type="entry name" value="WD40 repeat-like"/>
    <property type="match status" value="1"/>
</dbReference>
<dbReference type="RefSeq" id="XP_027613252.1">
    <property type="nucleotide sequence ID" value="XM_027757451.1"/>
</dbReference>
<dbReference type="PANTHER" id="PTHR16038">
    <property type="entry name" value="NOP SEVEN ASSOCIATED PROTEIN 1"/>
    <property type="match status" value="1"/>
</dbReference>
<evidence type="ECO:0000313" key="6">
    <source>
        <dbReference type="EMBL" id="GBE82339.1"/>
    </source>
</evidence>
<organism evidence="6 7">
    <name type="scientific">Sparassis crispa</name>
    <dbReference type="NCBI Taxonomy" id="139825"/>
    <lineage>
        <taxon>Eukaryota</taxon>
        <taxon>Fungi</taxon>
        <taxon>Dikarya</taxon>
        <taxon>Basidiomycota</taxon>
        <taxon>Agaricomycotina</taxon>
        <taxon>Agaricomycetes</taxon>
        <taxon>Polyporales</taxon>
        <taxon>Sparassidaceae</taxon>
        <taxon>Sparassis</taxon>
    </lineage>
</organism>
<dbReference type="Proteomes" id="UP000287166">
    <property type="component" value="Unassembled WGS sequence"/>
</dbReference>
<dbReference type="InterPro" id="IPR037379">
    <property type="entry name" value="WDR74/Nsa1"/>
</dbReference>
<dbReference type="GO" id="GO:0030687">
    <property type="term" value="C:preribosome, large subunit precursor"/>
    <property type="evidence" value="ECO:0007669"/>
    <property type="project" value="TreeGrafter"/>
</dbReference>
<evidence type="ECO:0000256" key="1">
    <source>
        <dbReference type="ARBA" id="ARBA00002889"/>
    </source>
</evidence>
<proteinExistence type="inferred from homology"/>
<evidence type="ECO:0000256" key="2">
    <source>
        <dbReference type="ARBA" id="ARBA00007861"/>
    </source>
</evidence>
<dbReference type="SMART" id="SM00320">
    <property type="entry name" value="WD40"/>
    <property type="match status" value="2"/>
</dbReference>
<comment type="similarity">
    <text evidence="2">Belongs to the NSA1 family.</text>
</comment>
<keyword evidence="7" id="KW-1185">Reference proteome</keyword>
<dbReference type="CDD" id="cd22857">
    <property type="entry name" value="WDR74"/>
    <property type="match status" value="1"/>
</dbReference>
<dbReference type="OrthoDB" id="18388at2759"/>
<feature type="region of interest" description="Disordered" evidence="5">
    <location>
        <begin position="364"/>
        <end position="415"/>
    </location>
</feature>
<reference evidence="6 7" key="1">
    <citation type="journal article" date="2018" name="Sci. Rep.">
        <title>Genome sequence of the cauliflower mushroom Sparassis crispa (Hanabiratake) and its association with beneficial usage.</title>
        <authorList>
            <person name="Kiyama R."/>
            <person name="Furutani Y."/>
            <person name="Kawaguchi K."/>
            <person name="Nakanishi T."/>
        </authorList>
    </citation>
    <scope>NUCLEOTIDE SEQUENCE [LARGE SCALE GENOMIC DNA]</scope>
</reference>